<gene>
    <name evidence="6" type="ORF">MUN68_014915</name>
</gene>
<feature type="transmembrane region" description="Helical" evidence="4">
    <location>
        <begin position="6"/>
        <end position="23"/>
    </location>
</feature>
<keyword evidence="4" id="KW-0812">Transmembrane</keyword>
<dbReference type="InterPro" id="IPR001173">
    <property type="entry name" value="Glyco_trans_2-like"/>
</dbReference>
<accession>A0ABY7RW49</accession>
<dbReference type="PANTHER" id="PTHR43630">
    <property type="entry name" value="POLY-BETA-1,6-N-ACETYL-D-GLUCOSAMINE SYNTHASE"/>
    <property type="match status" value="1"/>
</dbReference>
<feature type="transmembrane region" description="Helical" evidence="4">
    <location>
        <begin position="282"/>
        <end position="305"/>
    </location>
</feature>
<dbReference type="Pfam" id="PF00535">
    <property type="entry name" value="Glycos_transf_2"/>
    <property type="match status" value="1"/>
</dbReference>
<evidence type="ECO:0000313" key="6">
    <source>
        <dbReference type="EMBL" id="WCO01345.1"/>
    </source>
</evidence>
<dbReference type="GO" id="GO:0016757">
    <property type="term" value="F:glycosyltransferase activity"/>
    <property type="evidence" value="ECO:0007669"/>
    <property type="project" value="UniProtKB-KW"/>
</dbReference>
<reference evidence="6 7" key="1">
    <citation type="submission" date="2023-01" db="EMBL/GenBank/DDBJ databases">
        <title>Psychroserpens ponticola sp. nov., isolated from seawater.</title>
        <authorList>
            <person name="Kristyanto S."/>
            <person name="Jung J."/>
            <person name="Kim J.M."/>
            <person name="Jeon C.O."/>
        </authorList>
    </citation>
    <scope>NUCLEOTIDE SEQUENCE [LARGE SCALE GENOMIC DNA]</scope>
    <source>
        <strain evidence="6 7">MSW6</strain>
    </source>
</reference>
<feature type="transmembrane region" description="Helical" evidence="4">
    <location>
        <begin position="311"/>
        <end position="327"/>
    </location>
</feature>
<dbReference type="RefSeq" id="WP_249993446.1">
    <property type="nucleotide sequence ID" value="NZ_CP116221.1"/>
</dbReference>
<feature type="transmembrane region" description="Helical" evidence="4">
    <location>
        <begin position="339"/>
        <end position="362"/>
    </location>
</feature>
<dbReference type="EMBL" id="CP116221">
    <property type="protein sequence ID" value="WCO01345.1"/>
    <property type="molecule type" value="Genomic_DNA"/>
</dbReference>
<sequence>MLIITIVIIILYLLLIGCFTIGFDKVKSMPLEDIKPKIDFSIVIPFRNEAENLPDLLNSILELKYVKHKFEILFIDDDSEDESVKLIRSKLSNTKIDFTILTNDGKSNSPKKDAITKAISKSKFEWIITTDADCKLPKYWLDAFDCCIQKNDTKFIIAPVTYDQVTSFLKRFQLLDFLSLQGIGIGGFGIHKPILCNGANLAYTKTLFLELDGFNGNSHISSGDDIFLLQKIIGKNSKQIHYLKSESAIVQTAPQPNFKSLVSQRVRWAAKTSSYNSLFGKLTGLIAFLMNGFLVCSPLLVLANFISLKTLLYTFIIKFSIDFLLLFKTSRFFNQESHLTSFFFSSFIYPFFSVYIVFLSVFKGYKWKDRAYSK</sequence>
<dbReference type="EC" id="2.4.-.-" evidence="6"/>
<comment type="similarity">
    <text evidence="1">Belongs to the glycosyltransferase 2 family.</text>
</comment>
<evidence type="ECO:0000256" key="4">
    <source>
        <dbReference type="SAM" id="Phobius"/>
    </source>
</evidence>
<name>A0ABY7RW49_9FLAO</name>
<keyword evidence="2 6" id="KW-0328">Glycosyltransferase</keyword>
<dbReference type="Gene3D" id="3.90.550.10">
    <property type="entry name" value="Spore Coat Polysaccharide Biosynthesis Protein SpsA, Chain A"/>
    <property type="match status" value="1"/>
</dbReference>
<keyword evidence="4" id="KW-0472">Membrane</keyword>
<dbReference type="SUPFAM" id="SSF53448">
    <property type="entry name" value="Nucleotide-diphospho-sugar transferases"/>
    <property type="match status" value="1"/>
</dbReference>
<keyword evidence="4" id="KW-1133">Transmembrane helix</keyword>
<keyword evidence="7" id="KW-1185">Reference proteome</keyword>
<evidence type="ECO:0000256" key="2">
    <source>
        <dbReference type="ARBA" id="ARBA00022676"/>
    </source>
</evidence>
<proteinExistence type="inferred from homology"/>
<feature type="domain" description="Glycosyltransferase 2-like" evidence="5">
    <location>
        <begin position="41"/>
        <end position="167"/>
    </location>
</feature>
<evidence type="ECO:0000313" key="7">
    <source>
        <dbReference type="Proteomes" id="UP001202717"/>
    </source>
</evidence>
<evidence type="ECO:0000256" key="3">
    <source>
        <dbReference type="ARBA" id="ARBA00022679"/>
    </source>
</evidence>
<evidence type="ECO:0000256" key="1">
    <source>
        <dbReference type="ARBA" id="ARBA00006739"/>
    </source>
</evidence>
<dbReference type="PANTHER" id="PTHR43630:SF1">
    <property type="entry name" value="POLY-BETA-1,6-N-ACETYL-D-GLUCOSAMINE SYNTHASE"/>
    <property type="match status" value="1"/>
</dbReference>
<organism evidence="6 7">
    <name type="scientific">Psychroserpens ponticola</name>
    <dbReference type="NCBI Taxonomy" id="2932268"/>
    <lineage>
        <taxon>Bacteria</taxon>
        <taxon>Pseudomonadati</taxon>
        <taxon>Bacteroidota</taxon>
        <taxon>Flavobacteriia</taxon>
        <taxon>Flavobacteriales</taxon>
        <taxon>Flavobacteriaceae</taxon>
        <taxon>Psychroserpens</taxon>
    </lineage>
</organism>
<dbReference type="Proteomes" id="UP001202717">
    <property type="component" value="Chromosome"/>
</dbReference>
<evidence type="ECO:0000259" key="5">
    <source>
        <dbReference type="Pfam" id="PF00535"/>
    </source>
</evidence>
<protein>
    <submittedName>
        <fullName evidence="6">Glycosyltransferase</fullName>
        <ecNumber evidence="6">2.4.-.-</ecNumber>
    </submittedName>
</protein>
<keyword evidence="3 6" id="KW-0808">Transferase</keyword>
<dbReference type="InterPro" id="IPR029044">
    <property type="entry name" value="Nucleotide-diphossugar_trans"/>
</dbReference>